<evidence type="ECO:0000313" key="3">
    <source>
        <dbReference type="EMBL" id="MEJ8825909.1"/>
    </source>
</evidence>
<protein>
    <submittedName>
        <fullName evidence="3">Tripartite tricarboxylate transporter substrate-binding protein</fullName>
    </submittedName>
</protein>
<keyword evidence="4" id="KW-1185">Reference proteome</keyword>
<dbReference type="Proteomes" id="UP001363010">
    <property type="component" value="Unassembled WGS sequence"/>
</dbReference>
<dbReference type="PANTHER" id="PTHR42928">
    <property type="entry name" value="TRICARBOXYLATE-BINDING PROTEIN"/>
    <property type="match status" value="1"/>
</dbReference>
<organism evidence="3 4">
    <name type="scientific">Variovorax humicola</name>
    <dbReference type="NCBI Taxonomy" id="1769758"/>
    <lineage>
        <taxon>Bacteria</taxon>
        <taxon>Pseudomonadati</taxon>
        <taxon>Pseudomonadota</taxon>
        <taxon>Betaproteobacteria</taxon>
        <taxon>Burkholderiales</taxon>
        <taxon>Comamonadaceae</taxon>
        <taxon>Variovorax</taxon>
    </lineage>
</organism>
<comment type="similarity">
    <text evidence="1">Belongs to the UPF0065 (bug) family.</text>
</comment>
<dbReference type="Pfam" id="PF03401">
    <property type="entry name" value="TctC"/>
    <property type="match status" value="1"/>
</dbReference>
<gene>
    <name evidence="3" type="ORF">WKW80_28405</name>
</gene>
<dbReference type="EMBL" id="JBBKZV010000027">
    <property type="protein sequence ID" value="MEJ8825909.1"/>
    <property type="molecule type" value="Genomic_DNA"/>
</dbReference>
<keyword evidence="2" id="KW-0732">Signal</keyword>
<feature type="chain" id="PRO_5045413137" evidence="2">
    <location>
        <begin position="24"/>
        <end position="152"/>
    </location>
</feature>
<proteinExistence type="inferred from homology"/>
<comment type="caution">
    <text evidence="3">The sequence shown here is derived from an EMBL/GenBank/DDBJ whole genome shotgun (WGS) entry which is preliminary data.</text>
</comment>
<evidence type="ECO:0000313" key="4">
    <source>
        <dbReference type="Proteomes" id="UP001363010"/>
    </source>
</evidence>
<dbReference type="PANTHER" id="PTHR42928:SF5">
    <property type="entry name" value="BLR1237 PROTEIN"/>
    <property type="match status" value="1"/>
</dbReference>
<accession>A0ABU8W7D3</accession>
<dbReference type="RefSeq" id="WP_340366942.1">
    <property type="nucleotide sequence ID" value="NZ_JBBKZV010000027.1"/>
</dbReference>
<evidence type="ECO:0000256" key="1">
    <source>
        <dbReference type="ARBA" id="ARBA00006987"/>
    </source>
</evidence>
<feature type="signal peptide" evidence="2">
    <location>
        <begin position="1"/>
        <end position="23"/>
    </location>
</feature>
<dbReference type="Gene3D" id="3.40.190.150">
    <property type="entry name" value="Bordetella uptake gene, domain 1"/>
    <property type="match status" value="1"/>
</dbReference>
<reference evidence="3 4" key="1">
    <citation type="submission" date="2024-03" db="EMBL/GenBank/DDBJ databases">
        <title>Novel species of the genus Variovorax.</title>
        <authorList>
            <person name="Liu Q."/>
            <person name="Xin Y.-H."/>
        </authorList>
    </citation>
    <scope>NUCLEOTIDE SEQUENCE [LARGE SCALE GENOMIC DNA]</scope>
    <source>
        <strain evidence="3 4">KACC 18501</strain>
    </source>
</reference>
<dbReference type="InterPro" id="IPR042100">
    <property type="entry name" value="Bug_dom1"/>
</dbReference>
<dbReference type="InterPro" id="IPR005064">
    <property type="entry name" value="BUG"/>
</dbReference>
<dbReference type="Gene3D" id="3.40.190.10">
    <property type="entry name" value="Periplasmic binding protein-like II"/>
    <property type="match status" value="1"/>
</dbReference>
<evidence type="ECO:0000256" key="2">
    <source>
        <dbReference type="SAM" id="SignalP"/>
    </source>
</evidence>
<name>A0ABU8W7D3_9BURK</name>
<sequence length="152" mass="16152">MPRFPWLMALLATLIAAPLGVQAQGFPSKPVRIIVPQTPCGASDALARIMSQKLSNKWGQPVIVDNRAGAGGNVGMEVVNTAAPDGYTLLMSYVGTQAINGALYKNLPFDPGTDFAPVATVATLPFVMVTRPDAPFKTVPQLIEAAKKQSMW</sequence>